<accession>A0ABR9M5N4</accession>
<keyword evidence="1" id="KW-0175">Coiled coil</keyword>
<sequence>MGEASLLEQLAADEESVRGQLESLREQVAALEEQLSDLATARRIVAPMLARHSQPAQEPSGGTPDTPTHTLPEKVAPAPKQVTGLDQRVVVIMASSGRTMRAKEVAQALGEPDVRGRVETTRARLKRLTALGWLTQHEPGLFSIAAGINGHALGESPTTRRRATDTLQARRSTTVVGRRAGRAGCRRD</sequence>
<proteinExistence type="predicted"/>
<gene>
    <name evidence="3" type="ORF">H4W80_006090</name>
</gene>
<feature type="region of interest" description="Disordered" evidence="2">
    <location>
        <begin position="51"/>
        <end position="82"/>
    </location>
</feature>
<evidence type="ECO:0000313" key="3">
    <source>
        <dbReference type="EMBL" id="MBE1587832.1"/>
    </source>
</evidence>
<feature type="region of interest" description="Disordered" evidence="2">
    <location>
        <begin position="153"/>
        <end position="188"/>
    </location>
</feature>
<comment type="caution">
    <text evidence="3">The sequence shown here is derived from an EMBL/GenBank/DDBJ whole genome shotgun (WGS) entry which is preliminary data.</text>
</comment>
<feature type="compositionally biased region" description="Polar residues" evidence="2">
    <location>
        <begin position="165"/>
        <end position="175"/>
    </location>
</feature>
<dbReference type="RefSeq" id="WP_192788155.1">
    <property type="nucleotide sequence ID" value="NZ_JADBEK010000001.1"/>
</dbReference>
<evidence type="ECO:0008006" key="5">
    <source>
        <dbReference type="Google" id="ProtNLM"/>
    </source>
</evidence>
<evidence type="ECO:0000256" key="2">
    <source>
        <dbReference type="SAM" id="MobiDB-lite"/>
    </source>
</evidence>
<organism evidence="3 4">
    <name type="scientific">Nonomuraea angiospora</name>
    <dbReference type="NCBI Taxonomy" id="46172"/>
    <lineage>
        <taxon>Bacteria</taxon>
        <taxon>Bacillati</taxon>
        <taxon>Actinomycetota</taxon>
        <taxon>Actinomycetes</taxon>
        <taxon>Streptosporangiales</taxon>
        <taxon>Streptosporangiaceae</taxon>
        <taxon>Nonomuraea</taxon>
    </lineage>
</organism>
<evidence type="ECO:0000313" key="4">
    <source>
        <dbReference type="Proteomes" id="UP000633509"/>
    </source>
</evidence>
<dbReference type="Proteomes" id="UP000633509">
    <property type="component" value="Unassembled WGS sequence"/>
</dbReference>
<protein>
    <recommendedName>
        <fullName evidence="5">MarR family transcriptional regulator</fullName>
    </recommendedName>
</protein>
<reference evidence="3 4" key="1">
    <citation type="submission" date="2020-10" db="EMBL/GenBank/DDBJ databases">
        <title>Sequencing the genomes of 1000 actinobacteria strains.</title>
        <authorList>
            <person name="Klenk H.-P."/>
        </authorList>
    </citation>
    <scope>NUCLEOTIDE SEQUENCE [LARGE SCALE GENOMIC DNA]</scope>
    <source>
        <strain evidence="3 4">DSM 43173</strain>
    </source>
</reference>
<keyword evidence="4" id="KW-1185">Reference proteome</keyword>
<evidence type="ECO:0000256" key="1">
    <source>
        <dbReference type="SAM" id="Coils"/>
    </source>
</evidence>
<feature type="coiled-coil region" evidence="1">
    <location>
        <begin position="7"/>
        <end position="41"/>
    </location>
</feature>
<dbReference type="EMBL" id="JADBEK010000001">
    <property type="protein sequence ID" value="MBE1587832.1"/>
    <property type="molecule type" value="Genomic_DNA"/>
</dbReference>
<name>A0ABR9M5N4_9ACTN</name>